<dbReference type="GO" id="GO:0042910">
    <property type="term" value="F:xenobiotic transmembrane transporter activity"/>
    <property type="evidence" value="ECO:0007669"/>
    <property type="project" value="TreeGrafter"/>
</dbReference>
<proteinExistence type="inferred from homology"/>
<organism evidence="12 13">
    <name type="scientific">Xanthobacter tagetidis</name>
    <dbReference type="NCBI Taxonomy" id="60216"/>
    <lineage>
        <taxon>Bacteria</taxon>
        <taxon>Pseudomonadati</taxon>
        <taxon>Pseudomonadota</taxon>
        <taxon>Alphaproteobacteria</taxon>
        <taxon>Hyphomicrobiales</taxon>
        <taxon>Xanthobacteraceae</taxon>
        <taxon>Xanthobacter</taxon>
    </lineage>
</organism>
<evidence type="ECO:0000256" key="8">
    <source>
        <dbReference type="ARBA" id="ARBA00023136"/>
    </source>
</evidence>
<dbReference type="EMBL" id="RCTF01000006">
    <property type="protein sequence ID" value="RLP79055.1"/>
    <property type="molecule type" value="Genomic_DNA"/>
</dbReference>
<dbReference type="SUPFAM" id="SSF82693">
    <property type="entry name" value="Multidrug efflux transporter AcrB pore domain, PN1, PN2, PC1 and PC2 subdomains"/>
    <property type="match status" value="4"/>
</dbReference>
<evidence type="ECO:0000259" key="11">
    <source>
        <dbReference type="PROSITE" id="PS50156"/>
    </source>
</evidence>
<evidence type="ECO:0000313" key="13">
    <source>
        <dbReference type="Proteomes" id="UP000269692"/>
    </source>
</evidence>
<evidence type="ECO:0000256" key="6">
    <source>
        <dbReference type="ARBA" id="ARBA00022692"/>
    </source>
</evidence>
<keyword evidence="4" id="KW-1003">Cell membrane</keyword>
<reference evidence="12 13" key="1">
    <citation type="submission" date="2018-10" db="EMBL/GenBank/DDBJ databases">
        <title>Xanthobacter tagetidis genome sequencing and assembly.</title>
        <authorList>
            <person name="Maclea K.S."/>
            <person name="Goen A.E."/>
            <person name="Fatima S.A."/>
        </authorList>
    </citation>
    <scope>NUCLEOTIDE SEQUENCE [LARGE SCALE GENOMIC DNA]</scope>
    <source>
        <strain evidence="12 13">ATCC 700314</strain>
    </source>
</reference>
<dbReference type="Pfam" id="PF00873">
    <property type="entry name" value="ACR_tran"/>
    <property type="match status" value="1"/>
</dbReference>
<dbReference type="OrthoDB" id="9807350at2"/>
<dbReference type="SUPFAM" id="SSF82866">
    <property type="entry name" value="Multidrug efflux transporter AcrB transmembrane domain"/>
    <property type="match status" value="2"/>
</dbReference>
<dbReference type="PROSITE" id="PS50156">
    <property type="entry name" value="SSD"/>
    <property type="match status" value="1"/>
</dbReference>
<comment type="similarity">
    <text evidence="2 9">Belongs to the resistance-nodulation-cell division (RND) (TC 2.A.6) family.</text>
</comment>
<dbReference type="InterPro" id="IPR004764">
    <property type="entry name" value="MdtF-like"/>
</dbReference>
<gene>
    <name evidence="12" type="ORF">D9R14_09440</name>
</gene>
<feature type="transmembrane region" description="Helical" evidence="9">
    <location>
        <begin position="932"/>
        <end position="955"/>
    </location>
</feature>
<feature type="transmembrane region" description="Helical" evidence="9">
    <location>
        <begin position="12"/>
        <end position="32"/>
    </location>
</feature>
<dbReference type="FunFam" id="3.30.70.1430:FF:000001">
    <property type="entry name" value="Efflux pump membrane transporter"/>
    <property type="match status" value="1"/>
</dbReference>
<dbReference type="InterPro" id="IPR001036">
    <property type="entry name" value="Acrflvin-R"/>
</dbReference>
<evidence type="ECO:0000256" key="2">
    <source>
        <dbReference type="ARBA" id="ARBA00010942"/>
    </source>
</evidence>
<feature type="transmembrane region" description="Helical" evidence="9">
    <location>
        <begin position="368"/>
        <end position="390"/>
    </location>
</feature>
<dbReference type="FunFam" id="1.20.1640.10:FF:000001">
    <property type="entry name" value="Efflux pump membrane transporter"/>
    <property type="match status" value="1"/>
</dbReference>
<keyword evidence="5 9" id="KW-0997">Cell inner membrane</keyword>
<comment type="subcellular location">
    <subcellularLocation>
        <location evidence="1 9">Cell inner membrane</location>
        <topology evidence="1 9">Multi-pass membrane protein</topology>
    </subcellularLocation>
</comment>
<feature type="transmembrane region" description="Helical" evidence="9">
    <location>
        <begin position="1012"/>
        <end position="1035"/>
    </location>
</feature>
<feature type="transmembrane region" description="Helical" evidence="9">
    <location>
        <begin position="904"/>
        <end position="926"/>
    </location>
</feature>
<evidence type="ECO:0000256" key="5">
    <source>
        <dbReference type="ARBA" id="ARBA00022519"/>
    </source>
</evidence>
<dbReference type="SUPFAM" id="SSF82714">
    <property type="entry name" value="Multidrug efflux transporter AcrB TolC docking domain, DN and DC subdomains"/>
    <property type="match status" value="2"/>
</dbReference>
<sequence length="1065" mass="114305">MRLSHFFIDRPIFACVLSTMLVILGAVSYSRLPVAQYPEIAPPVITVTGQYPGASAETVADTVVAPIEQQINGVERMLYISSNSTADGRFSISVTFDIGTNLDIAQVQVQNRVAIAQPRLPAEVQQVGVVTAKSSPDLLLVVSLFSPDGSRDPLFISNFANAQVKDVLSRIDGVGSITVFGSREYAMTIWLDPDRMSQLNLTSTDVVTGLRAQNVQVASGVLNAPPVAQQRPFQVAVRTLGRLADPAEFANIVIKQTDQALVRLKDVGRVEISAQDYASTSFLDKDISIQLGVFQRPGSNALATGNAVIAQMKQIENTFPVGLKYAIYYNPTEFIQQSVTAVIHTIGEAILLVVLVVVLFLQTWRAAIIPILAIPISLVGTFFIMSLFGFSLNNLSLFGLVLAVGIVVDDAIVVVENVERNIEAGLSPRDAAYKTMDEVGGALVAISLVLSAVFIPTAFITGLSGEFYRQFALTIAGSTLISLFVSLTLSPAMCALLLKPHRAAHEKPAWYARPFVAFFRVFNRSFEALGNGYAYLTARLVRIVAVMLLLYAGIVAFGGHLFVTTPQGFIPAQDRGYLIIAAQLPPGAAMQRTEEVMKRAGDLVLGTPGVGHVINIAGFSGATFTNAPNAGAMFVILEPFSERGGDPNRTAAAVQKALFGKMAAIQEAQMIVVQPPPVQGIGNAGGFRMMIEDRAGNGLQALRGAVYAMMGAAAQTPGLQQVYSLFETSTPQLFLDIDRQKAQLLRINVADVFAALQTYIGSTYVNDFNLFGRTFRVQAQADAQYRLDPKDVLSIRVRAANGETVPIGSFATVRDISGPYRVPRYNLYPAAELDGSPAPGYSQGQAMQIMQGLAAKTLPQGFAFEWTTLAFQQERAGNTAIFAFALGVVFVFLVLAAQYESLTLPLAVILIVPMCLVAALGGVIFRGQDNNILTQVGFIVLIGLAAKNAILIVEFAKQLEDQGHGRREAAVEAARLRLRPIIMTSLAFILGVVPLVWAVGAGSELRQALGTAVFYGMIGVTVFGLLFTPAFYVFARWLAGLGSRKPKDGAEPEKPAGTSHPAPAE</sequence>
<comment type="caution">
    <text evidence="12">The sequence shown here is derived from an EMBL/GenBank/DDBJ whole genome shotgun (WGS) entry which is preliminary data.</text>
</comment>
<keyword evidence="13" id="KW-1185">Reference proteome</keyword>
<dbReference type="RefSeq" id="WP_121623071.1">
    <property type="nucleotide sequence ID" value="NZ_JACIIW010000002.1"/>
</dbReference>
<evidence type="ECO:0000256" key="1">
    <source>
        <dbReference type="ARBA" id="ARBA00004429"/>
    </source>
</evidence>
<evidence type="ECO:0000256" key="10">
    <source>
        <dbReference type="SAM" id="MobiDB-lite"/>
    </source>
</evidence>
<dbReference type="Gene3D" id="3.30.70.1320">
    <property type="entry name" value="Multidrug efflux transporter AcrB pore domain like"/>
    <property type="match status" value="1"/>
</dbReference>
<protein>
    <recommendedName>
        <fullName evidence="9">Efflux pump membrane transporter</fullName>
    </recommendedName>
</protein>
<keyword evidence="6 9" id="KW-0812">Transmembrane</keyword>
<evidence type="ECO:0000256" key="9">
    <source>
        <dbReference type="RuleBase" id="RU364070"/>
    </source>
</evidence>
<dbReference type="InterPro" id="IPR000731">
    <property type="entry name" value="SSD"/>
</dbReference>
<dbReference type="InterPro" id="IPR027463">
    <property type="entry name" value="AcrB_DN_DC_subdom"/>
</dbReference>
<feature type="transmembrane region" description="Helical" evidence="9">
    <location>
        <begin position="976"/>
        <end position="1000"/>
    </location>
</feature>
<feature type="transmembrane region" description="Helical" evidence="9">
    <location>
        <begin position="439"/>
        <end position="459"/>
    </location>
</feature>
<name>A0A3L7AGE6_9HYPH</name>
<keyword evidence="7 9" id="KW-1133">Transmembrane helix</keyword>
<dbReference type="GO" id="GO:0009636">
    <property type="term" value="P:response to toxic substance"/>
    <property type="evidence" value="ECO:0007669"/>
    <property type="project" value="UniProtKB-ARBA"/>
</dbReference>
<feature type="transmembrane region" description="Helical" evidence="9">
    <location>
        <begin position="341"/>
        <end position="361"/>
    </location>
</feature>
<dbReference type="Proteomes" id="UP000269692">
    <property type="component" value="Unassembled WGS sequence"/>
</dbReference>
<accession>A0A3L7AGE6</accession>
<feature type="transmembrane region" description="Helical" evidence="9">
    <location>
        <begin position="540"/>
        <end position="563"/>
    </location>
</feature>
<dbReference type="NCBIfam" id="TIGR00915">
    <property type="entry name" value="2A0602"/>
    <property type="match status" value="1"/>
</dbReference>
<dbReference type="PRINTS" id="PR00702">
    <property type="entry name" value="ACRIFLAVINRP"/>
</dbReference>
<feature type="transmembrane region" description="Helical" evidence="9">
    <location>
        <begin position="471"/>
        <end position="498"/>
    </location>
</feature>
<dbReference type="NCBIfam" id="NF000282">
    <property type="entry name" value="RND_permease_1"/>
    <property type="match status" value="1"/>
</dbReference>
<dbReference type="Gene3D" id="3.30.70.1430">
    <property type="entry name" value="Multidrug efflux transporter AcrB pore domain"/>
    <property type="match status" value="2"/>
</dbReference>
<dbReference type="GO" id="GO:0005886">
    <property type="term" value="C:plasma membrane"/>
    <property type="evidence" value="ECO:0007669"/>
    <property type="project" value="UniProtKB-SubCell"/>
</dbReference>
<dbReference type="AlphaFoldDB" id="A0A3L7AGE6"/>
<feature type="transmembrane region" description="Helical" evidence="9">
    <location>
        <begin position="396"/>
        <end position="418"/>
    </location>
</feature>
<keyword evidence="3 9" id="KW-0813">Transport</keyword>
<keyword evidence="8 9" id="KW-0472">Membrane</keyword>
<feature type="compositionally biased region" description="Basic and acidic residues" evidence="10">
    <location>
        <begin position="1045"/>
        <end position="1054"/>
    </location>
</feature>
<dbReference type="Gene3D" id="3.30.2090.10">
    <property type="entry name" value="Multidrug efflux transporter AcrB TolC docking domain, DN and DC subdomains"/>
    <property type="match status" value="2"/>
</dbReference>
<dbReference type="PANTHER" id="PTHR32063:SF11">
    <property type="entry name" value="CATION OR DRUG EFFLUX SYSTEM PROTEIN"/>
    <property type="match status" value="1"/>
</dbReference>
<evidence type="ECO:0000256" key="7">
    <source>
        <dbReference type="ARBA" id="ARBA00022989"/>
    </source>
</evidence>
<evidence type="ECO:0000256" key="3">
    <source>
        <dbReference type="ARBA" id="ARBA00022448"/>
    </source>
</evidence>
<evidence type="ECO:0000256" key="4">
    <source>
        <dbReference type="ARBA" id="ARBA00022475"/>
    </source>
</evidence>
<dbReference type="GO" id="GO:0015562">
    <property type="term" value="F:efflux transmembrane transporter activity"/>
    <property type="evidence" value="ECO:0007669"/>
    <property type="project" value="InterPro"/>
</dbReference>
<feature type="domain" description="SSD" evidence="11">
    <location>
        <begin position="367"/>
        <end position="496"/>
    </location>
</feature>
<dbReference type="Gene3D" id="1.20.1640.10">
    <property type="entry name" value="Multidrug efflux transporter AcrB transmembrane domain"/>
    <property type="match status" value="2"/>
</dbReference>
<evidence type="ECO:0000313" key="12">
    <source>
        <dbReference type="EMBL" id="RLP79055.1"/>
    </source>
</evidence>
<feature type="region of interest" description="Disordered" evidence="10">
    <location>
        <begin position="1044"/>
        <end position="1065"/>
    </location>
</feature>
<dbReference type="Gene3D" id="3.30.70.1440">
    <property type="entry name" value="Multidrug efflux transporter AcrB pore domain"/>
    <property type="match status" value="1"/>
</dbReference>
<dbReference type="PANTHER" id="PTHR32063">
    <property type="match status" value="1"/>
</dbReference>
<feature type="transmembrane region" description="Helical" evidence="9">
    <location>
        <begin position="879"/>
        <end position="897"/>
    </location>
</feature>